<dbReference type="SUPFAM" id="SSF53041">
    <property type="entry name" value="Resolvase-like"/>
    <property type="match status" value="1"/>
</dbReference>
<evidence type="ECO:0000256" key="1">
    <source>
        <dbReference type="ARBA" id="ARBA00023125"/>
    </source>
</evidence>
<dbReference type="CDD" id="cd00338">
    <property type="entry name" value="Ser_Recombinase"/>
    <property type="match status" value="1"/>
</dbReference>
<dbReference type="PANTHER" id="PTHR30461:SF2">
    <property type="entry name" value="SERINE RECOMBINASE PINE-RELATED"/>
    <property type="match status" value="1"/>
</dbReference>
<dbReference type="Pfam" id="PF00239">
    <property type="entry name" value="Resolvase"/>
    <property type="match status" value="1"/>
</dbReference>
<evidence type="ECO:0000313" key="5">
    <source>
        <dbReference type="Proteomes" id="UP000480681"/>
    </source>
</evidence>
<dbReference type="AlphaFoldDB" id="A0AAW9Y980"/>
<dbReference type="InterPro" id="IPR050639">
    <property type="entry name" value="SSR_resolvase"/>
</dbReference>
<evidence type="ECO:0000313" key="4">
    <source>
        <dbReference type="EMBL" id="NEX74790.1"/>
    </source>
</evidence>
<proteinExistence type="predicted"/>
<keyword evidence="2" id="KW-0233">DNA recombination</keyword>
<reference evidence="4 5" key="1">
    <citation type="submission" date="2020-02" db="EMBL/GenBank/DDBJ databases">
        <title>Genome sequencing of Aeromonas rivipollensis.</title>
        <authorList>
            <person name="Fono-Tamo Ubani E.K."/>
            <person name="Lekota K.E."/>
        </authorList>
    </citation>
    <scope>NUCLEOTIDE SEQUENCE [LARGE SCALE GENOMIC DNA]</scope>
    <source>
        <strain evidence="4 5">G87</strain>
    </source>
</reference>
<dbReference type="SMART" id="SM00857">
    <property type="entry name" value="Resolvase"/>
    <property type="match status" value="1"/>
</dbReference>
<organism evidence="4 5">
    <name type="scientific">Aeromonas rivipollensis</name>
    <dbReference type="NCBI Taxonomy" id="948519"/>
    <lineage>
        <taxon>Bacteria</taxon>
        <taxon>Pseudomonadati</taxon>
        <taxon>Pseudomonadota</taxon>
        <taxon>Gammaproteobacteria</taxon>
        <taxon>Aeromonadales</taxon>
        <taxon>Aeromonadaceae</taxon>
        <taxon>Aeromonas</taxon>
    </lineage>
</organism>
<dbReference type="Pfam" id="PF07508">
    <property type="entry name" value="Recombinase"/>
    <property type="match status" value="1"/>
</dbReference>
<dbReference type="EMBL" id="JAAIKZ010000014">
    <property type="protein sequence ID" value="NEX74790.1"/>
    <property type="molecule type" value="Genomic_DNA"/>
</dbReference>
<name>A0AAW9Y980_9GAMM</name>
<dbReference type="Proteomes" id="UP000480681">
    <property type="component" value="Unassembled WGS sequence"/>
</dbReference>
<dbReference type="InterPro" id="IPR038109">
    <property type="entry name" value="DNA_bind_recomb_sf"/>
</dbReference>
<dbReference type="RefSeq" id="WP_163148135.1">
    <property type="nucleotide sequence ID" value="NZ_JAAIKZ010000014.1"/>
</dbReference>
<evidence type="ECO:0000259" key="3">
    <source>
        <dbReference type="PROSITE" id="PS51736"/>
    </source>
</evidence>
<dbReference type="InterPro" id="IPR006119">
    <property type="entry name" value="Resolv_N"/>
</dbReference>
<protein>
    <submittedName>
        <fullName evidence="4">Recombinase family protein</fullName>
    </submittedName>
</protein>
<comment type="caution">
    <text evidence="4">The sequence shown here is derived from an EMBL/GenBank/DDBJ whole genome shotgun (WGS) entry which is preliminary data.</text>
</comment>
<keyword evidence="1" id="KW-0238">DNA-binding</keyword>
<dbReference type="InterPro" id="IPR011109">
    <property type="entry name" value="DNA_bind_recombinase_dom"/>
</dbReference>
<dbReference type="Gene3D" id="3.90.1750.20">
    <property type="entry name" value="Putative Large Serine Recombinase, Chain B, Domain 2"/>
    <property type="match status" value="1"/>
</dbReference>
<dbReference type="GO" id="GO:0000150">
    <property type="term" value="F:DNA strand exchange activity"/>
    <property type="evidence" value="ECO:0007669"/>
    <property type="project" value="InterPro"/>
</dbReference>
<evidence type="ECO:0000256" key="2">
    <source>
        <dbReference type="ARBA" id="ARBA00023172"/>
    </source>
</evidence>
<dbReference type="Gene3D" id="3.40.50.1390">
    <property type="entry name" value="Resolvase, N-terminal catalytic domain"/>
    <property type="match status" value="1"/>
</dbReference>
<dbReference type="InterPro" id="IPR036162">
    <property type="entry name" value="Resolvase-like_N_sf"/>
</dbReference>
<dbReference type="PANTHER" id="PTHR30461">
    <property type="entry name" value="DNA-INVERTASE FROM LAMBDOID PROPHAGE"/>
    <property type="match status" value="1"/>
</dbReference>
<accession>A0AAW9Y980</accession>
<feature type="domain" description="Resolvase/invertase-type recombinase catalytic" evidence="3">
    <location>
        <begin position="3"/>
        <end position="160"/>
    </location>
</feature>
<sequence length="490" mass="55245">MASAILYSRFSSSQQSSGDSLRRQLEAAQKFCSLHGLELSETTFQDLGISGWKDVKRDGLERLIEAVESGAIPNDSYILVEHTDRLSRQGWQAVSDLVKRLVDTGCSFVTIDNGVIYNKETFKNFTGAIPILIAADLAVMESEKKSERLRAVKTNKRNNRVIQGNQPFWITVTDGKPYLNDKAPLARRIVDMSLSGKRPLAIVREFNTEGLESINGGIWQVSVIRNILKNTILYGAKTYFESRDGKYEPVETVAGLYPKICSLQEFNQIKVVSSGQKGRKQIGPFSTILRCSCGRPLINKGKRNDDTYRVCAGVIDGTCTLKGYYRNIDDIIMSQLEYIEVPETKPSTVINNDARISELEQLLIDLEVMRVENKGKPRVLQMVFDSIDEAEKELQELQSIVVVDTQIDLKSVVSIEDVDKQNMILRSIIRNISCKKISNTKTHVRIDFKTGFTKGFMIDQGRKIDGYAINWKSDSERLLKEMESLGVEEE</sequence>
<dbReference type="GO" id="GO:0003677">
    <property type="term" value="F:DNA binding"/>
    <property type="evidence" value="ECO:0007669"/>
    <property type="project" value="UniProtKB-KW"/>
</dbReference>
<dbReference type="PROSITE" id="PS51736">
    <property type="entry name" value="RECOMBINASES_3"/>
    <property type="match status" value="1"/>
</dbReference>
<gene>
    <name evidence="4" type="ORF">G4911_08565</name>
</gene>